<dbReference type="EMBL" id="FQVB01000010">
    <property type="protein sequence ID" value="SHF04546.1"/>
    <property type="molecule type" value="Genomic_DNA"/>
</dbReference>
<dbReference type="AlphaFoldDB" id="A0A1M4YGH2"/>
<dbReference type="InterPro" id="IPR029052">
    <property type="entry name" value="Metallo-depent_PP-like"/>
</dbReference>
<dbReference type="STRING" id="1121391.SAMN02745206_01246"/>
<dbReference type="OrthoDB" id="5448289at2"/>
<evidence type="ECO:0000313" key="2">
    <source>
        <dbReference type="EMBL" id="SHF04546.1"/>
    </source>
</evidence>
<dbReference type="Proteomes" id="UP000184076">
    <property type="component" value="Unassembled WGS sequence"/>
</dbReference>
<evidence type="ECO:0000259" key="1">
    <source>
        <dbReference type="Pfam" id="PF00149"/>
    </source>
</evidence>
<feature type="domain" description="Calcineurin-like phosphoesterase" evidence="1">
    <location>
        <begin position="11"/>
        <end position="190"/>
    </location>
</feature>
<protein>
    <submittedName>
        <fullName evidence="2">Calcineurin-like phosphoesterase</fullName>
    </submittedName>
</protein>
<evidence type="ECO:0000313" key="3">
    <source>
        <dbReference type="Proteomes" id="UP000184076"/>
    </source>
</evidence>
<reference evidence="3" key="1">
    <citation type="submission" date="2016-11" db="EMBL/GenBank/DDBJ databases">
        <authorList>
            <person name="Varghese N."/>
            <person name="Submissions S."/>
        </authorList>
    </citation>
    <scope>NUCLEOTIDE SEQUENCE [LARGE SCALE GENOMIC DNA]</scope>
    <source>
        <strain evidence="3">DSM 9756</strain>
    </source>
</reference>
<dbReference type="RefSeq" id="WP_073037994.1">
    <property type="nucleotide sequence ID" value="NZ_FQVB01000010.1"/>
</dbReference>
<organism evidence="2 3">
    <name type="scientific">Desulfacinum infernum DSM 9756</name>
    <dbReference type="NCBI Taxonomy" id="1121391"/>
    <lineage>
        <taxon>Bacteria</taxon>
        <taxon>Pseudomonadati</taxon>
        <taxon>Thermodesulfobacteriota</taxon>
        <taxon>Syntrophobacteria</taxon>
        <taxon>Syntrophobacterales</taxon>
        <taxon>Syntrophobacteraceae</taxon>
        <taxon>Desulfacinum</taxon>
    </lineage>
</organism>
<dbReference type="GO" id="GO:0016787">
    <property type="term" value="F:hydrolase activity"/>
    <property type="evidence" value="ECO:0007669"/>
    <property type="project" value="InterPro"/>
</dbReference>
<name>A0A1M4YGH2_9BACT</name>
<accession>A0A1M4YGH2</accession>
<dbReference type="InterPro" id="IPR004843">
    <property type="entry name" value="Calcineurin-like_PHP"/>
</dbReference>
<keyword evidence="3" id="KW-1185">Reference proteome</keyword>
<sequence length="316" mass="35583">MHDPDACKGLLFIGDPHVSASPPGHRLDDYRQTVLGKLAFCLDLARERRLLPVILGDLFHVPRDNPNELLVDLMDLFRPARPWVLVGNHDKYQARYTRDVSLAVLEAAGVVRLLSEPGEAASLTMGGRKVLLGASPDWTPLPKRVDRDDHDFVVWIAHHNLQFPDYEAGRIALTEIPGVDLVVNGHIHTPKPPQRRGATLWLNPGSLVRISRSTVTRTVRPGVTLWWAESGELERVEVPFRPFHEVFPALEDDGAGEAWEMDESLFIRGLENLALRKTTEGVGLKAFLEANLNSDDPVDQIIWDLYKEVMDRVREE</sequence>
<dbReference type="Gene3D" id="3.60.21.10">
    <property type="match status" value="1"/>
</dbReference>
<dbReference type="Pfam" id="PF00149">
    <property type="entry name" value="Metallophos"/>
    <property type="match status" value="1"/>
</dbReference>
<proteinExistence type="predicted"/>
<dbReference type="SUPFAM" id="SSF56300">
    <property type="entry name" value="Metallo-dependent phosphatases"/>
    <property type="match status" value="1"/>
</dbReference>
<gene>
    <name evidence="2" type="ORF">SAMN02745206_01246</name>
</gene>